<dbReference type="AlphaFoldDB" id="A0A7W2DTJ0"/>
<evidence type="ECO:0000256" key="1">
    <source>
        <dbReference type="ARBA" id="ARBA00023015"/>
    </source>
</evidence>
<keyword evidence="2 6" id="KW-0238">DNA-binding</keyword>
<dbReference type="CDD" id="cd06296">
    <property type="entry name" value="PBP1_CatR-like"/>
    <property type="match status" value="1"/>
</dbReference>
<dbReference type="PROSITE" id="PS50932">
    <property type="entry name" value="HTH_LACI_2"/>
    <property type="match status" value="1"/>
</dbReference>
<evidence type="ECO:0000256" key="2">
    <source>
        <dbReference type="ARBA" id="ARBA00023125"/>
    </source>
</evidence>
<keyword evidence="3" id="KW-0804">Transcription</keyword>
<dbReference type="InterPro" id="IPR000843">
    <property type="entry name" value="HTH_LacI"/>
</dbReference>
<dbReference type="SMART" id="SM00354">
    <property type="entry name" value="HTH_LACI"/>
    <property type="match status" value="1"/>
</dbReference>
<evidence type="ECO:0000259" key="4">
    <source>
        <dbReference type="PROSITE" id="PS50932"/>
    </source>
</evidence>
<feature type="domain" description="HTH cro/C1-type" evidence="5">
    <location>
        <begin position="71"/>
        <end position="100"/>
    </location>
</feature>
<dbReference type="PANTHER" id="PTHR30146:SF153">
    <property type="entry name" value="LACTOSE OPERON REPRESSOR"/>
    <property type="match status" value="1"/>
</dbReference>
<comment type="caution">
    <text evidence="6">The sequence shown here is derived from an EMBL/GenBank/DDBJ whole genome shotgun (WGS) entry which is preliminary data.</text>
</comment>
<dbReference type="Gene3D" id="1.10.260.40">
    <property type="entry name" value="lambda repressor-like DNA-binding domains"/>
    <property type="match status" value="1"/>
</dbReference>
<organism evidence="6 7">
    <name type="scientific">Streptomyces griseoaurantiacus</name>
    <dbReference type="NCBI Taxonomy" id="68213"/>
    <lineage>
        <taxon>Bacteria</taxon>
        <taxon>Bacillati</taxon>
        <taxon>Actinomycetota</taxon>
        <taxon>Actinomycetes</taxon>
        <taxon>Kitasatosporales</taxon>
        <taxon>Streptomycetaceae</taxon>
        <taxon>Streptomyces</taxon>
        <taxon>Streptomyces aurantiacus group</taxon>
    </lineage>
</organism>
<dbReference type="SUPFAM" id="SSF53822">
    <property type="entry name" value="Periplasmic binding protein-like I"/>
    <property type="match status" value="1"/>
</dbReference>
<gene>
    <name evidence="6" type="ORF">H1X69_13370</name>
</gene>
<evidence type="ECO:0000313" key="7">
    <source>
        <dbReference type="Proteomes" id="UP000587608"/>
    </source>
</evidence>
<dbReference type="Pfam" id="PF00356">
    <property type="entry name" value="LacI"/>
    <property type="match status" value="1"/>
</dbReference>
<dbReference type="CDD" id="cd01392">
    <property type="entry name" value="HTH_LacI"/>
    <property type="match status" value="1"/>
</dbReference>
<dbReference type="Proteomes" id="UP000587608">
    <property type="component" value="Unassembled WGS sequence"/>
</dbReference>
<dbReference type="InterPro" id="IPR046335">
    <property type="entry name" value="LacI/GalR-like_sensor"/>
</dbReference>
<evidence type="ECO:0000259" key="5">
    <source>
        <dbReference type="PROSITE" id="PS50943"/>
    </source>
</evidence>
<accession>A0A7W2DTJ0</accession>
<dbReference type="EMBL" id="JACERG010000010">
    <property type="protein sequence ID" value="MBA5222407.1"/>
    <property type="molecule type" value="Genomic_DNA"/>
</dbReference>
<keyword evidence="1" id="KW-0805">Transcription regulation</keyword>
<dbReference type="Gene3D" id="3.40.50.2300">
    <property type="match status" value="2"/>
</dbReference>
<dbReference type="Pfam" id="PF13377">
    <property type="entry name" value="Peripla_BP_3"/>
    <property type="match status" value="1"/>
</dbReference>
<dbReference type="InterPro" id="IPR010982">
    <property type="entry name" value="Lambda_DNA-bd_dom_sf"/>
</dbReference>
<protein>
    <submittedName>
        <fullName evidence="6">LacI family DNA-binding transcriptional regulator</fullName>
    </submittedName>
</protein>
<dbReference type="PANTHER" id="PTHR30146">
    <property type="entry name" value="LACI-RELATED TRANSCRIPTIONAL REPRESSOR"/>
    <property type="match status" value="1"/>
</dbReference>
<evidence type="ECO:0000313" key="6">
    <source>
        <dbReference type="EMBL" id="MBA5222407.1"/>
    </source>
</evidence>
<dbReference type="GO" id="GO:0000976">
    <property type="term" value="F:transcription cis-regulatory region binding"/>
    <property type="evidence" value="ECO:0007669"/>
    <property type="project" value="TreeGrafter"/>
</dbReference>
<reference evidence="6 7" key="1">
    <citation type="submission" date="2020-07" db="EMBL/GenBank/DDBJ databases">
        <title>Differential regulation of undecylprodigiosin biosynthesis in the yeast-scavenging Streptomyces strain MBK6.</title>
        <authorList>
            <person name="Baral B."/>
            <person name="Siitonen V."/>
            <person name="Laughlin M."/>
            <person name="Yamada K."/>
            <person name="Ilomaeki M."/>
            <person name="Metsae-Ketelae M."/>
            <person name="Niemi J."/>
        </authorList>
    </citation>
    <scope>NUCLEOTIDE SEQUENCE [LARGE SCALE GENOMIC DNA]</scope>
    <source>
        <strain evidence="6 7">MBK6</strain>
    </source>
</reference>
<evidence type="ECO:0000256" key="3">
    <source>
        <dbReference type="ARBA" id="ARBA00023163"/>
    </source>
</evidence>
<name>A0A7W2DTJ0_9ACTN</name>
<dbReference type="InterPro" id="IPR028082">
    <property type="entry name" value="Peripla_BP_I"/>
</dbReference>
<dbReference type="PROSITE" id="PS50943">
    <property type="entry name" value="HTH_CROC1"/>
    <property type="match status" value="1"/>
</dbReference>
<feature type="domain" description="HTH lacI-type" evidence="4">
    <location>
        <begin position="70"/>
        <end position="124"/>
    </location>
</feature>
<dbReference type="InterPro" id="IPR001387">
    <property type="entry name" value="Cro/C1-type_HTH"/>
</dbReference>
<dbReference type="SUPFAM" id="SSF47413">
    <property type="entry name" value="lambda repressor-like DNA-binding domains"/>
    <property type="match status" value="1"/>
</dbReference>
<proteinExistence type="predicted"/>
<dbReference type="GO" id="GO:0003700">
    <property type="term" value="F:DNA-binding transcription factor activity"/>
    <property type="evidence" value="ECO:0007669"/>
    <property type="project" value="TreeGrafter"/>
</dbReference>
<dbReference type="PROSITE" id="PS00356">
    <property type="entry name" value="HTH_LACI_1"/>
    <property type="match status" value="1"/>
</dbReference>
<sequence>MRENRVRVRITHPFSKVSIELPKFAVAGTLGECFRAVNGGVRPRPNRYRPRCLMLLPMRVTDEDNTTGRVTLAEVATQAGVSLSTVSKVLNGRSDVSAATRTRVEQLLENHGYRRRAATSSHAPLIELVFPELESVWAMELIRGVENVAKQHKASVVLSESGDRHAPGREWIEGVLQRRPLGVVLVFSSLPDKVKRQLRSRAVPFVIIDPAGDPEADVPSVGSANWAGGMAATRHLTELGHRRIAIITGPTDMMCSLARLDGFRSAMTMAGLETDERLVRYGDFHVQGGFEQAMDLLTLPDRPTAIFAGSDLQALGVLEAARRQGLSVPEDLSVVGYDDVPLAQWSSPPLTTVHQPLRQMAEEAARMLLQPAEADRPALRMELATRLVVRQSSATPSA</sequence>